<proteinExistence type="predicted"/>
<accession>A0AB74VHL9</accession>
<name>A0AB74VHL9_CLOBE</name>
<sequence length="145" mass="17103">MDDGFNFKELDSFQKQMLEVANDTMPKESKKFIRKEGTKLRKNTSKKARQKVKKETGKYFKSIKRGKVYYYNGNLSIRTYSTAPHAHLIEKGHRQVTKDGKEVGWVDGKHIFEDTQKEFEEQYFKDNEEFVEEIVKTLLVNKLKG</sequence>
<reference evidence="1" key="1">
    <citation type="submission" date="2021-04" db="EMBL/GenBank/DDBJ databases">
        <title>Complete genome sequence of the type strain Clostridium beijerinckii NRRL B-598.</title>
        <authorList>
            <person name="Sedlar K."/>
            <person name="Branska B."/>
            <person name="Bezdicek M."/>
            <person name="Nykrynova M."/>
            <person name="Lengerova M."/>
            <person name="Skutkova H."/>
            <person name="Patakova P."/>
        </authorList>
    </citation>
    <scope>NUCLEOTIDE SEQUENCE</scope>
    <source>
        <strain evidence="1">DSM 791</strain>
    </source>
</reference>
<dbReference type="Pfam" id="PF04883">
    <property type="entry name" value="HK97-gp10_like"/>
    <property type="match status" value="1"/>
</dbReference>
<organism evidence="1 2">
    <name type="scientific">Clostridium beijerinckii</name>
    <name type="common">Clostridium MP</name>
    <dbReference type="NCBI Taxonomy" id="1520"/>
    <lineage>
        <taxon>Bacteria</taxon>
        <taxon>Bacillati</taxon>
        <taxon>Bacillota</taxon>
        <taxon>Clostridia</taxon>
        <taxon>Eubacteriales</taxon>
        <taxon>Clostridiaceae</taxon>
        <taxon>Clostridium</taxon>
    </lineage>
</organism>
<keyword evidence="2" id="KW-1185">Reference proteome</keyword>
<dbReference type="AlphaFoldDB" id="A0AB74VHL9"/>
<dbReference type="RefSeq" id="WP_077868127.1">
    <property type="nucleotide sequence ID" value="NZ_BKAK01000088.1"/>
</dbReference>
<dbReference type="EMBL" id="CP073653">
    <property type="protein sequence ID" value="QUN35953.1"/>
    <property type="molecule type" value="Genomic_DNA"/>
</dbReference>
<dbReference type="InterPro" id="IPR010064">
    <property type="entry name" value="HK97-gp10_tail"/>
</dbReference>
<dbReference type="Proteomes" id="UP000679373">
    <property type="component" value="Chromosome"/>
</dbReference>
<dbReference type="GeneID" id="66343605"/>
<evidence type="ECO:0000313" key="2">
    <source>
        <dbReference type="Proteomes" id="UP000679373"/>
    </source>
</evidence>
<gene>
    <name evidence="1" type="ORF">KEC93_03740</name>
</gene>
<evidence type="ECO:0000313" key="1">
    <source>
        <dbReference type="EMBL" id="QUN35953.1"/>
    </source>
</evidence>
<protein>
    <submittedName>
        <fullName evidence="1">HK97 gp10 family phage protein</fullName>
    </submittedName>
</protein>